<dbReference type="Gene3D" id="3.20.20.190">
    <property type="entry name" value="Phosphatidylinositol (PI) phosphodiesterase"/>
    <property type="match status" value="1"/>
</dbReference>
<dbReference type="Pfam" id="PF03009">
    <property type="entry name" value="GDPD"/>
    <property type="match status" value="1"/>
</dbReference>
<gene>
    <name evidence="3" type="ORF">AWR36_012155</name>
</gene>
<dbReference type="RefSeq" id="WP_067085303.1">
    <property type="nucleotide sequence ID" value="NZ_LRFG02000004.1"/>
</dbReference>
<proteinExistence type="predicted"/>
<sequence>MIWLLLSALVVFALWRLAVARPAPPTVLQLPPPPLVIAHGDERGSGLFPGNTMLYLSEMTELGADALEIDLNLSADGHLVLNHDALLDRVSDGSGPIRGMTLEELRQLNMASRWSRDGESFPYRDAPVRIATIDEVFAAFPDTPMILELKDREPQAAAALADSVRRAGKQETLIVSSFHLGVIREFRRLCPDVATGATLPEAMIFFVAQLLGMERWLRPDYQTMQLPTEYFGIPVFSPRLIRAAHRIGLHVSVWTVDSVEAMEHYLRLGVDGIVTNRSDRLKLVRDRALPGAKSASETAGKAEGPAQDNNDNL</sequence>
<protein>
    <submittedName>
        <fullName evidence="3">Glycerophosphodiester phosphodiesterase</fullName>
    </submittedName>
</protein>
<feature type="domain" description="GP-PDE" evidence="2">
    <location>
        <begin position="34"/>
        <end position="285"/>
    </location>
</feature>
<evidence type="ECO:0000313" key="4">
    <source>
        <dbReference type="Proteomes" id="UP000218427"/>
    </source>
</evidence>
<comment type="caution">
    <text evidence="3">The sequence shown here is derived from an EMBL/GenBank/DDBJ whole genome shotgun (WGS) entry which is preliminary data.</text>
</comment>
<evidence type="ECO:0000259" key="2">
    <source>
        <dbReference type="PROSITE" id="PS51704"/>
    </source>
</evidence>
<evidence type="ECO:0000313" key="3">
    <source>
        <dbReference type="EMBL" id="PCO04745.1"/>
    </source>
</evidence>
<dbReference type="SUPFAM" id="SSF51695">
    <property type="entry name" value="PLC-like phosphodiesterases"/>
    <property type="match status" value="1"/>
</dbReference>
<accession>A0ABX4HX92</accession>
<feature type="region of interest" description="Disordered" evidence="1">
    <location>
        <begin position="290"/>
        <end position="313"/>
    </location>
</feature>
<name>A0ABX4HX92_9GAMM</name>
<dbReference type="PROSITE" id="PS51704">
    <property type="entry name" value="GP_PDE"/>
    <property type="match status" value="1"/>
</dbReference>
<dbReference type="Proteomes" id="UP000218427">
    <property type="component" value="Unassembled WGS sequence"/>
</dbReference>
<dbReference type="InterPro" id="IPR030395">
    <property type="entry name" value="GP_PDE_dom"/>
</dbReference>
<reference evidence="3" key="1">
    <citation type="submission" date="2017-08" db="EMBL/GenBank/DDBJ databases">
        <title>Microbulbifer marisrubri sp. nov., a halophilic alphaproteobacterium isolated from marine sediment of the Yellow Sea, China.</title>
        <authorList>
            <person name="Zhang G."/>
            <person name="Xiong Q."/>
        </authorList>
    </citation>
    <scope>NUCLEOTIDE SEQUENCE [LARGE SCALE GENOMIC DNA]</scope>
    <source>
        <strain evidence="3">WRN-8</strain>
    </source>
</reference>
<evidence type="ECO:0000256" key="1">
    <source>
        <dbReference type="SAM" id="MobiDB-lite"/>
    </source>
</evidence>
<keyword evidence="4" id="KW-1185">Reference proteome</keyword>
<dbReference type="EMBL" id="LRFG02000004">
    <property type="protein sequence ID" value="PCO04745.1"/>
    <property type="molecule type" value="Genomic_DNA"/>
</dbReference>
<dbReference type="InterPro" id="IPR017946">
    <property type="entry name" value="PLC-like_Pdiesterase_TIM-brl"/>
</dbReference>
<dbReference type="CDD" id="cd08561">
    <property type="entry name" value="GDPD_cytoplasmic_ScUgpQ2_like"/>
    <property type="match status" value="1"/>
</dbReference>
<dbReference type="PANTHER" id="PTHR46211">
    <property type="entry name" value="GLYCEROPHOSPHORYL DIESTER PHOSPHODIESTERASE"/>
    <property type="match status" value="1"/>
</dbReference>
<organism evidence="3 4">
    <name type="scientific">Microbulbifer flavimaris</name>
    <dbReference type="NCBI Taxonomy" id="1781068"/>
    <lineage>
        <taxon>Bacteria</taxon>
        <taxon>Pseudomonadati</taxon>
        <taxon>Pseudomonadota</taxon>
        <taxon>Gammaproteobacteria</taxon>
        <taxon>Cellvibrionales</taxon>
        <taxon>Microbulbiferaceae</taxon>
        <taxon>Microbulbifer</taxon>
    </lineage>
</organism>
<dbReference type="PANTHER" id="PTHR46211:SF14">
    <property type="entry name" value="GLYCEROPHOSPHODIESTER PHOSPHODIESTERASE"/>
    <property type="match status" value="1"/>
</dbReference>